<dbReference type="EMBL" id="HBUF01223929">
    <property type="protein sequence ID" value="CAG6670680.1"/>
    <property type="molecule type" value="Transcribed_RNA"/>
</dbReference>
<evidence type="ECO:0000313" key="4">
    <source>
        <dbReference type="EMBL" id="CAG6670680.1"/>
    </source>
</evidence>
<evidence type="ECO:0000256" key="1">
    <source>
        <dbReference type="SAM" id="Coils"/>
    </source>
</evidence>
<evidence type="ECO:0000256" key="2">
    <source>
        <dbReference type="SAM" id="MobiDB-lite"/>
    </source>
</evidence>
<name>A0A8D8SM47_9HEMI</name>
<dbReference type="AlphaFoldDB" id="A0A8D8SM47"/>
<feature type="domain" description="DUF4485" evidence="3">
    <location>
        <begin position="25"/>
        <end position="100"/>
    </location>
</feature>
<dbReference type="Pfam" id="PF14846">
    <property type="entry name" value="DUF4485"/>
    <property type="match status" value="1"/>
</dbReference>
<dbReference type="EMBL" id="HBUF01533761">
    <property type="protein sequence ID" value="CAG6752605.1"/>
    <property type="molecule type" value="Transcribed_RNA"/>
</dbReference>
<sequence length="560" mass="65320">MVEPKTCSVTPQPRSRHPTSTMDKLDQDFILFMSFAFDSLEKLKHSKHLDICKQWFNKLCSEHYETIPLKQTRNLYLSRLLLNIQDGKFNPEFLVPPPHGDGFLPFCENMSMCQTNVNNQIGPEPEPEVINQDLNMKNYKHMSEDRRTYVATRSIPNGVMSYVAVTIGGDTPQWMNKEGEPVAFPPSGNILKVATPAPTNYKLFLNQGRMYLNNEEEIREKQKAILRQRKPPAERTKLIRFYEQILLRIDEEIEQLNGKTCTENKDPFIEHLAEKLQVNLQEQKVDTVENINNAVEQRKRILELLRTNIESQKTNIFEKREYILNKLEKIIERSENVRNEASFQFIKPNEMVSLDGIDSQSHIWGSLLHDRLLPKHEAILTKKYCAQLVTLLQSLLKEDKMKIIRKAHCLARDIEAQMTQDFQNEIQKGLTKFSNGRQEWIRIQNVLKDIDRIRQVIVHEKLECEDPIQSKTKQHLLEVCAQVATMKCKLECLIKRNDDLVKQIQVILGKIHHVTEQNIACQDELNAEYERLKQCINDKLKEIQEQELMIAKLRDGTANN</sequence>
<proteinExistence type="predicted"/>
<feature type="coiled-coil region" evidence="1">
    <location>
        <begin position="239"/>
        <end position="298"/>
    </location>
</feature>
<reference evidence="4" key="1">
    <citation type="submission" date="2021-05" db="EMBL/GenBank/DDBJ databases">
        <authorList>
            <person name="Alioto T."/>
            <person name="Alioto T."/>
            <person name="Gomez Garrido J."/>
        </authorList>
    </citation>
    <scope>NUCLEOTIDE SEQUENCE</scope>
</reference>
<organism evidence="4">
    <name type="scientific">Cacopsylla melanoneura</name>
    <dbReference type="NCBI Taxonomy" id="428564"/>
    <lineage>
        <taxon>Eukaryota</taxon>
        <taxon>Metazoa</taxon>
        <taxon>Ecdysozoa</taxon>
        <taxon>Arthropoda</taxon>
        <taxon>Hexapoda</taxon>
        <taxon>Insecta</taxon>
        <taxon>Pterygota</taxon>
        <taxon>Neoptera</taxon>
        <taxon>Paraneoptera</taxon>
        <taxon>Hemiptera</taxon>
        <taxon>Sternorrhyncha</taxon>
        <taxon>Psylloidea</taxon>
        <taxon>Psyllidae</taxon>
        <taxon>Psyllinae</taxon>
        <taxon>Cacopsylla</taxon>
    </lineage>
</organism>
<dbReference type="EMBL" id="HBUF01087076">
    <property type="protein sequence ID" value="CAG6634622.1"/>
    <property type="molecule type" value="Transcribed_RNA"/>
</dbReference>
<dbReference type="InterPro" id="IPR027831">
    <property type="entry name" value="DUF4485"/>
</dbReference>
<dbReference type="EMBL" id="HBUF01533759">
    <property type="protein sequence ID" value="CAG6752599.1"/>
    <property type="molecule type" value="Transcribed_RNA"/>
</dbReference>
<protein>
    <recommendedName>
        <fullName evidence="3">DUF4485 domain-containing protein</fullName>
    </recommendedName>
</protein>
<feature type="region of interest" description="Disordered" evidence="2">
    <location>
        <begin position="1"/>
        <end position="21"/>
    </location>
</feature>
<keyword evidence="1" id="KW-0175">Coiled coil</keyword>
<feature type="compositionally biased region" description="Polar residues" evidence="2">
    <location>
        <begin position="7"/>
        <end position="21"/>
    </location>
</feature>
<dbReference type="EMBL" id="HBUF01533760">
    <property type="protein sequence ID" value="CAG6752602.1"/>
    <property type="molecule type" value="Transcribed_RNA"/>
</dbReference>
<evidence type="ECO:0000259" key="3">
    <source>
        <dbReference type="Pfam" id="PF14846"/>
    </source>
</evidence>
<dbReference type="EMBL" id="HBUF01406125">
    <property type="protein sequence ID" value="CAG6738095.1"/>
    <property type="molecule type" value="Transcribed_RNA"/>
</dbReference>
<dbReference type="EMBL" id="HBUF01223928">
    <property type="protein sequence ID" value="CAG6670679.1"/>
    <property type="molecule type" value="Transcribed_RNA"/>
</dbReference>
<accession>A0A8D8SM47</accession>